<reference evidence="2" key="1">
    <citation type="submission" date="2019-10" db="EMBL/GenBank/DDBJ databases">
        <title>Lacipirellula parvula gen. nov., sp. nov., representing a lineage of planctomycetes widespread in freshwater anoxic habitats, and description of the family Lacipirellulaceae.</title>
        <authorList>
            <person name="Dedysh S.N."/>
            <person name="Kulichevskaya I.S."/>
            <person name="Beletsky A.V."/>
            <person name="Rakitin A.L."/>
            <person name="Mardanov A.V."/>
            <person name="Ivanova A.A."/>
            <person name="Saltykova V.X."/>
            <person name="Rijpstra W.I.C."/>
            <person name="Sinninghe Damste J.S."/>
            <person name="Ravin N.V."/>
        </authorList>
    </citation>
    <scope>NUCLEOTIDE SEQUENCE [LARGE SCALE GENOMIC DNA]</scope>
    <source>
        <strain evidence="2">PX69</strain>
    </source>
</reference>
<dbReference type="KEGG" id="lpav:PLANPX_0688"/>
<organism evidence="1 2">
    <name type="scientific">Lacipirellula parvula</name>
    <dbReference type="NCBI Taxonomy" id="2650471"/>
    <lineage>
        <taxon>Bacteria</taxon>
        <taxon>Pseudomonadati</taxon>
        <taxon>Planctomycetota</taxon>
        <taxon>Planctomycetia</taxon>
        <taxon>Pirellulales</taxon>
        <taxon>Lacipirellulaceae</taxon>
        <taxon>Lacipirellula</taxon>
    </lineage>
</organism>
<proteinExistence type="predicted"/>
<name>A0A5K7X9S1_9BACT</name>
<dbReference type="Proteomes" id="UP000326837">
    <property type="component" value="Chromosome"/>
</dbReference>
<sequence length="113" mass="11870">MCSTPVGVKGSLTQFATNRLIQQVECSTPVGVKGSLTRTIRDRFRNIPRAQRLSASKDLSRHSGGSLSLSIVCAQRLSASKDLSHCGAKLRFLPAECSTPVGVKGSLTSPAAG</sequence>
<evidence type="ECO:0000313" key="1">
    <source>
        <dbReference type="EMBL" id="BBO31076.1"/>
    </source>
</evidence>
<evidence type="ECO:0000313" key="2">
    <source>
        <dbReference type="Proteomes" id="UP000326837"/>
    </source>
</evidence>
<protein>
    <submittedName>
        <fullName evidence="1">Uncharacterized protein</fullName>
    </submittedName>
</protein>
<dbReference type="EMBL" id="AP021861">
    <property type="protein sequence ID" value="BBO31076.1"/>
    <property type="molecule type" value="Genomic_DNA"/>
</dbReference>
<dbReference type="AlphaFoldDB" id="A0A5K7X9S1"/>
<accession>A0A5K7X9S1</accession>
<keyword evidence="2" id="KW-1185">Reference proteome</keyword>
<gene>
    <name evidence="1" type="ORF">PLANPX_0688</name>
</gene>